<comment type="caution">
    <text evidence="1">The sequence shown here is derived from an EMBL/GenBank/DDBJ whole genome shotgun (WGS) entry which is preliminary data.</text>
</comment>
<sequence>MWHIESSTTFIGIANRECVVLPPSNNNAAMPLEATFRANGFEYNKLIRFSYMHEVEDLDAENEADGRYPVFRLC</sequence>
<name>A0ABQ4Y3U8_9ASTR</name>
<dbReference type="EMBL" id="BQNB010010024">
    <property type="protein sequence ID" value="GJS71682.1"/>
    <property type="molecule type" value="Genomic_DNA"/>
</dbReference>
<protein>
    <submittedName>
        <fullName evidence="1">Uncharacterized protein</fullName>
    </submittedName>
</protein>
<proteinExistence type="predicted"/>
<keyword evidence="2" id="KW-1185">Reference proteome</keyword>
<organism evidence="1 2">
    <name type="scientific">Tanacetum coccineum</name>
    <dbReference type="NCBI Taxonomy" id="301880"/>
    <lineage>
        <taxon>Eukaryota</taxon>
        <taxon>Viridiplantae</taxon>
        <taxon>Streptophyta</taxon>
        <taxon>Embryophyta</taxon>
        <taxon>Tracheophyta</taxon>
        <taxon>Spermatophyta</taxon>
        <taxon>Magnoliopsida</taxon>
        <taxon>eudicotyledons</taxon>
        <taxon>Gunneridae</taxon>
        <taxon>Pentapetalae</taxon>
        <taxon>asterids</taxon>
        <taxon>campanulids</taxon>
        <taxon>Asterales</taxon>
        <taxon>Asteraceae</taxon>
        <taxon>Asteroideae</taxon>
        <taxon>Anthemideae</taxon>
        <taxon>Anthemidinae</taxon>
        <taxon>Tanacetum</taxon>
    </lineage>
</organism>
<reference evidence="1" key="2">
    <citation type="submission" date="2022-01" db="EMBL/GenBank/DDBJ databases">
        <authorList>
            <person name="Yamashiro T."/>
            <person name="Shiraishi A."/>
            <person name="Satake H."/>
            <person name="Nakayama K."/>
        </authorList>
    </citation>
    <scope>NUCLEOTIDE SEQUENCE</scope>
</reference>
<evidence type="ECO:0000313" key="1">
    <source>
        <dbReference type="EMBL" id="GJS71682.1"/>
    </source>
</evidence>
<dbReference type="Proteomes" id="UP001151760">
    <property type="component" value="Unassembled WGS sequence"/>
</dbReference>
<gene>
    <name evidence="1" type="ORF">Tco_0704523</name>
</gene>
<evidence type="ECO:0000313" key="2">
    <source>
        <dbReference type="Proteomes" id="UP001151760"/>
    </source>
</evidence>
<reference evidence="1" key="1">
    <citation type="journal article" date="2022" name="Int. J. Mol. Sci.">
        <title>Draft Genome of Tanacetum Coccineum: Genomic Comparison of Closely Related Tanacetum-Family Plants.</title>
        <authorList>
            <person name="Yamashiro T."/>
            <person name="Shiraishi A."/>
            <person name="Nakayama K."/>
            <person name="Satake H."/>
        </authorList>
    </citation>
    <scope>NUCLEOTIDE SEQUENCE</scope>
</reference>
<accession>A0ABQ4Y3U8</accession>